<comment type="caution">
    <text evidence="1">The sequence shown here is derived from an EMBL/GenBank/DDBJ whole genome shotgun (WGS) entry which is preliminary data.</text>
</comment>
<accession>A0ACC5ZTN3</accession>
<dbReference type="EMBL" id="JAMQGO010000002">
    <property type="protein sequence ID" value="MCM2561647.1"/>
    <property type="molecule type" value="Genomic_DNA"/>
</dbReference>
<dbReference type="Proteomes" id="UP001203036">
    <property type="component" value="Unassembled WGS sequence"/>
</dbReference>
<gene>
    <name evidence="1" type="ORF">M8744_05770</name>
</gene>
<keyword evidence="1" id="KW-0012">Acyltransferase</keyword>
<evidence type="ECO:0000313" key="1">
    <source>
        <dbReference type="EMBL" id="MCM2561647.1"/>
    </source>
</evidence>
<protein>
    <submittedName>
        <fullName evidence="1">Gamma-glutamyltransferase</fullName>
        <ecNumber evidence="1">2.3.2.2</ecNumber>
    </submittedName>
</protein>
<sequence>MSVNLSRTAQTRKTVIETEHGVVAAQHRLAAQAGAEVLAAGGDAVDAAIATSFAIGVLEPWMSGPAGGGALMLWRADSGTAQALNYGMRAPAGLDPADYPLTGKGVAGDLFPWEKVVDDRNVQGATAVAVPGVVDGMGQLHARYGRMPWADLLSPAIACAREGLLVDWYAALIIASTTRALAKDADAAAMFLEDGQWPTISGWTALAEKRLDQRRMADSLEQIARHGARALYDGDLGAAMAADIQAKGGSLSHEDLRAYRAQFSDPLSFDYRDARFHVVPGLTAGPTFRDALAVVESSALGDAPDAGAFSAYADGLTRAYADRLGRMGDTGETETHTGCTTHFSVVDRHGNMVAQTQTLLSIFGARVVSPSTGFLMNNGIMWFDPVQGRPNSLAPGKRCLMNVCPVLGETGDTRFAFGASGGRKIVSAMVQMASFVADFGMDVGAAFHHPRIDVSGGKAVVADETLPPEVISALQAHYPVHTTRRSPFPYAFACPAGVMRKGAANSGCTEIMSPWGDAVSETSTGSK</sequence>
<name>A0ACC5ZTN3_9RHOB</name>
<keyword evidence="1" id="KW-0808">Transferase</keyword>
<proteinExistence type="predicted"/>
<organism evidence="1 2">
    <name type="scientific">Lutimaribacter degradans</name>
    <dbReference type="NCBI Taxonomy" id="2945989"/>
    <lineage>
        <taxon>Bacteria</taxon>
        <taxon>Pseudomonadati</taxon>
        <taxon>Pseudomonadota</taxon>
        <taxon>Alphaproteobacteria</taxon>
        <taxon>Rhodobacterales</taxon>
        <taxon>Roseobacteraceae</taxon>
        <taxon>Lutimaribacter</taxon>
    </lineage>
</organism>
<dbReference type="EC" id="2.3.2.2" evidence="1"/>
<evidence type="ECO:0000313" key="2">
    <source>
        <dbReference type="Proteomes" id="UP001203036"/>
    </source>
</evidence>
<reference evidence="1" key="1">
    <citation type="submission" date="2022-06" db="EMBL/GenBank/DDBJ databases">
        <title>Lutimaribacter sp. EGI FJ00013, a novel bacterium isolated from a salt lake sediment enrichment.</title>
        <authorList>
            <person name="Gao L."/>
            <person name="Fang B.-Z."/>
            <person name="Li W.-J."/>
        </authorList>
    </citation>
    <scope>NUCLEOTIDE SEQUENCE</scope>
    <source>
        <strain evidence="1">EGI FJ00013</strain>
    </source>
</reference>
<keyword evidence="2" id="KW-1185">Reference proteome</keyword>